<keyword evidence="2" id="KW-0812">Transmembrane</keyword>
<dbReference type="STRING" id="460265.Mnod_2179"/>
<feature type="transmembrane region" description="Helical" evidence="2">
    <location>
        <begin position="151"/>
        <end position="171"/>
    </location>
</feature>
<evidence type="ECO:0000259" key="3">
    <source>
        <dbReference type="Pfam" id="PF05036"/>
    </source>
</evidence>
<dbReference type="eggNOG" id="COG3087">
    <property type="taxonomic scope" value="Bacteria"/>
</dbReference>
<dbReference type="KEGG" id="mno:Mnod_2179"/>
<keyword evidence="5" id="KW-1185">Reference proteome</keyword>
<feature type="compositionally biased region" description="Low complexity" evidence="1">
    <location>
        <begin position="286"/>
        <end position="322"/>
    </location>
</feature>
<dbReference type="OrthoDB" id="7338235at2"/>
<feature type="compositionally biased region" description="Low complexity" evidence="1">
    <location>
        <begin position="377"/>
        <end position="387"/>
    </location>
</feature>
<evidence type="ECO:0000256" key="2">
    <source>
        <dbReference type="SAM" id="Phobius"/>
    </source>
</evidence>
<feature type="region of interest" description="Disordered" evidence="1">
    <location>
        <begin position="244"/>
        <end position="387"/>
    </location>
</feature>
<dbReference type="InterPro" id="IPR007730">
    <property type="entry name" value="SPOR-like_dom"/>
</dbReference>
<dbReference type="GO" id="GO:0042834">
    <property type="term" value="F:peptidoglycan binding"/>
    <property type="evidence" value="ECO:0007669"/>
    <property type="project" value="InterPro"/>
</dbReference>
<dbReference type="Gene3D" id="3.30.70.1070">
    <property type="entry name" value="Sporulation related repeat"/>
    <property type="match status" value="1"/>
</dbReference>
<evidence type="ECO:0000313" key="5">
    <source>
        <dbReference type="Proteomes" id="UP000008207"/>
    </source>
</evidence>
<dbReference type="EMBL" id="CP001349">
    <property type="protein sequence ID" value="ACL57161.1"/>
    <property type="molecule type" value="Genomic_DNA"/>
</dbReference>
<dbReference type="SUPFAM" id="SSF110997">
    <property type="entry name" value="Sporulation related repeat"/>
    <property type="match status" value="1"/>
</dbReference>
<dbReference type="RefSeq" id="WP_015928847.1">
    <property type="nucleotide sequence ID" value="NC_011894.1"/>
</dbReference>
<gene>
    <name evidence="4" type="ordered locus">Mnod_2179</name>
</gene>
<feature type="region of interest" description="Disordered" evidence="1">
    <location>
        <begin position="1"/>
        <end position="145"/>
    </location>
</feature>
<accession>B8I9T3</accession>
<dbReference type="Proteomes" id="UP000008207">
    <property type="component" value="Chromosome"/>
</dbReference>
<proteinExistence type="predicted"/>
<keyword evidence="2" id="KW-1133">Transmembrane helix</keyword>
<feature type="compositionally biased region" description="Polar residues" evidence="1">
    <location>
        <begin position="18"/>
        <end position="36"/>
    </location>
</feature>
<reference evidence="4 5" key="1">
    <citation type="submission" date="2009-01" db="EMBL/GenBank/DDBJ databases">
        <title>Complete sequence of chromosome of Methylobacterium nodulans ORS 2060.</title>
        <authorList>
            <consortium name="US DOE Joint Genome Institute"/>
            <person name="Lucas S."/>
            <person name="Copeland A."/>
            <person name="Lapidus A."/>
            <person name="Glavina del Rio T."/>
            <person name="Dalin E."/>
            <person name="Tice H."/>
            <person name="Bruce D."/>
            <person name="Goodwin L."/>
            <person name="Pitluck S."/>
            <person name="Sims D."/>
            <person name="Brettin T."/>
            <person name="Detter J.C."/>
            <person name="Han C."/>
            <person name="Larimer F."/>
            <person name="Land M."/>
            <person name="Hauser L."/>
            <person name="Kyrpides N."/>
            <person name="Ivanova N."/>
            <person name="Marx C.J."/>
            <person name="Richardson P."/>
        </authorList>
    </citation>
    <scope>NUCLEOTIDE SEQUENCE [LARGE SCALE GENOMIC DNA]</scope>
    <source>
        <strain evidence="5">LMG 21967 / CNCM I-2342 / ORS 2060</strain>
    </source>
</reference>
<sequence>MTTNASRIPVDYDGYEPDQQQPAERPSQAKSNQARSDQAKGDQARSDPLAELARIVGQDDPFRALLAAKDSRRAGGPEGGGGRVEPQLPDYAGAPAEPAPGPSMDAFNQYLSAVQRESVPEPDPAPEPQPEPLDEPAGEVAPERPRGRSRLALVGTALGIVAVAVGGALTWKALHPHRGSGTPIVVMADQAPLKIAPQNAGGVEIPDQNKQIYERNAKDGQIKIVNREEQPLDVKQAARALTSEAPTAGTPGPAPGAPVNLLTESLGEPRRVRTVSVRPEPPPVEAQRAAQGTQGGPAPARPEAAPIPTMTLPEATPAAATPRSASRSIQAATTPAPAPAPEPQAPDTVASTTVAAPKSNPAPQRVASAEPPPAKPTPAATPDAQAPVGGFSVQLSVRATEKEARAAFAQAQERYHAELAGQSALIRQAEVNGKTIFRVRVGPMSKESANSLCSKLQASGGTCFVAKN</sequence>
<organism evidence="4 5">
    <name type="scientific">Methylobacterium nodulans (strain LMG 21967 / CNCM I-2342 / ORS 2060)</name>
    <dbReference type="NCBI Taxonomy" id="460265"/>
    <lineage>
        <taxon>Bacteria</taxon>
        <taxon>Pseudomonadati</taxon>
        <taxon>Pseudomonadota</taxon>
        <taxon>Alphaproteobacteria</taxon>
        <taxon>Hyphomicrobiales</taxon>
        <taxon>Methylobacteriaceae</taxon>
        <taxon>Methylobacterium</taxon>
    </lineage>
</organism>
<evidence type="ECO:0000313" key="4">
    <source>
        <dbReference type="EMBL" id="ACL57161.1"/>
    </source>
</evidence>
<name>B8I9T3_METNO</name>
<dbReference type="InterPro" id="IPR036680">
    <property type="entry name" value="SPOR-like_sf"/>
</dbReference>
<dbReference type="Pfam" id="PF05036">
    <property type="entry name" value="SPOR"/>
    <property type="match status" value="1"/>
</dbReference>
<feature type="domain" description="SPOR" evidence="3">
    <location>
        <begin position="389"/>
        <end position="466"/>
    </location>
</feature>
<feature type="compositionally biased region" description="Pro residues" evidence="1">
    <location>
        <begin position="121"/>
        <end position="131"/>
    </location>
</feature>
<keyword evidence="2" id="KW-0472">Membrane</keyword>
<protein>
    <submittedName>
        <fullName evidence="4">Sporulation domain protein</fullName>
    </submittedName>
</protein>
<dbReference type="AlphaFoldDB" id="B8I9T3"/>
<evidence type="ECO:0000256" key="1">
    <source>
        <dbReference type="SAM" id="MobiDB-lite"/>
    </source>
</evidence>
<dbReference type="HOGENOM" id="CLU_041662_0_0_5"/>